<evidence type="ECO:0000256" key="3">
    <source>
        <dbReference type="SAM" id="Phobius"/>
    </source>
</evidence>
<sequence>MLWNYWRKLNRSAVKLRLSKTEKAFCRLTVADYMSSHPVRISEPIRQLYWQKQIILTFKSFLTPKFMIPVILILAVALSGGTAAAAQSALPGEALYVVKTEINESVLAAFSWSAEKKAEFQERLIEKRLDERAELIENNKITSLLEEKVAKQIEKHVNKTKELVAKLEKKGNNIAAESALGKLSNYLATRQAALEKAGEAKPELKAKVEELKKDIEAKQVAMALKIAEIQQSAGADAVAVKNAAQVQLDNFAGRIADTKSLFADAREKMSPEQIKKVEEKLAATDKLYAEAKVKFVAGQYFDSLKSVLAAHKEIIVARQLIAMKNWEKKLDAEESDLDNDEDKAAELKDKEAEKAVESKLKAAESELKAAEKAAEIKVKAEEKAAEIKAKAEEKLAESKAKADEKAVEVKKEAEKKSKDSEEKD</sequence>
<keyword evidence="1" id="KW-0175">Coiled coil</keyword>
<evidence type="ECO:0000313" key="4">
    <source>
        <dbReference type="EMBL" id="OGF37397.1"/>
    </source>
</evidence>
<dbReference type="AlphaFoldDB" id="A0A1F5TEP2"/>
<gene>
    <name evidence="4" type="ORF">A2482_03230</name>
</gene>
<accession>A0A1F5TEP2</accession>
<feature type="region of interest" description="Disordered" evidence="2">
    <location>
        <begin position="332"/>
        <end position="351"/>
    </location>
</feature>
<dbReference type="EMBL" id="MFGM01000022">
    <property type="protein sequence ID" value="OGF37397.1"/>
    <property type="molecule type" value="Genomic_DNA"/>
</dbReference>
<evidence type="ECO:0000313" key="5">
    <source>
        <dbReference type="Proteomes" id="UP000178656"/>
    </source>
</evidence>
<organism evidence="4 5">
    <name type="scientific">Candidatus Falkowbacteria bacterium RIFOXYC2_FULL_48_21</name>
    <dbReference type="NCBI Taxonomy" id="1798005"/>
    <lineage>
        <taxon>Bacteria</taxon>
        <taxon>Candidatus Falkowiibacteriota</taxon>
    </lineage>
</organism>
<reference evidence="4 5" key="1">
    <citation type="journal article" date="2016" name="Nat. Commun.">
        <title>Thousands of microbial genomes shed light on interconnected biogeochemical processes in an aquifer system.</title>
        <authorList>
            <person name="Anantharaman K."/>
            <person name="Brown C.T."/>
            <person name="Hug L.A."/>
            <person name="Sharon I."/>
            <person name="Castelle C.J."/>
            <person name="Probst A.J."/>
            <person name="Thomas B.C."/>
            <person name="Singh A."/>
            <person name="Wilkins M.J."/>
            <person name="Karaoz U."/>
            <person name="Brodie E.L."/>
            <person name="Williams K.H."/>
            <person name="Hubbard S.S."/>
            <person name="Banfield J.F."/>
        </authorList>
    </citation>
    <scope>NUCLEOTIDE SEQUENCE [LARGE SCALE GENOMIC DNA]</scope>
</reference>
<keyword evidence="3" id="KW-1133">Transmembrane helix</keyword>
<name>A0A1F5TEP2_9BACT</name>
<keyword evidence="3" id="KW-0472">Membrane</keyword>
<feature type="compositionally biased region" description="Basic and acidic residues" evidence="2">
    <location>
        <begin position="342"/>
        <end position="351"/>
    </location>
</feature>
<protein>
    <recommendedName>
        <fullName evidence="6">DUF5667 domain-containing protein</fullName>
    </recommendedName>
</protein>
<evidence type="ECO:0008006" key="6">
    <source>
        <dbReference type="Google" id="ProtNLM"/>
    </source>
</evidence>
<feature type="coiled-coil region" evidence="1">
    <location>
        <begin position="194"/>
        <end position="221"/>
    </location>
</feature>
<evidence type="ECO:0000256" key="2">
    <source>
        <dbReference type="SAM" id="MobiDB-lite"/>
    </source>
</evidence>
<feature type="transmembrane region" description="Helical" evidence="3">
    <location>
        <begin position="66"/>
        <end position="86"/>
    </location>
</feature>
<proteinExistence type="predicted"/>
<keyword evidence="3" id="KW-0812">Transmembrane</keyword>
<comment type="caution">
    <text evidence="4">The sequence shown here is derived from an EMBL/GenBank/DDBJ whole genome shotgun (WGS) entry which is preliminary data.</text>
</comment>
<dbReference type="Proteomes" id="UP000178656">
    <property type="component" value="Unassembled WGS sequence"/>
</dbReference>
<feature type="region of interest" description="Disordered" evidence="2">
    <location>
        <begin position="389"/>
        <end position="424"/>
    </location>
</feature>
<evidence type="ECO:0000256" key="1">
    <source>
        <dbReference type="SAM" id="Coils"/>
    </source>
</evidence>